<evidence type="ECO:0000256" key="3">
    <source>
        <dbReference type="ARBA" id="ARBA00023315"/>
    </source>
</evidence>
<keyword evidence="5" id="KW-1185">Reference proteome</keyword>
<dbReference type="EMBL" id="JAAMPC010000014">
    <property type="protein sequence ID" value="KAG2263317.1"/>
    <property type="molecule type" value="Genomic_DNA"/>
</dbReference>
<dbReference type="InterPro" id="IPR023213">
    <property type="entry name" value="CAT-like_dom_sf"/>
</dbReference>
<accession>A0A8X7Q4W9</accession>
<comment type="similarity">
    <text evidence="1">Belongs to the plant acyltransferase family.</text>
</comment>
<dbReference type="AlphaFoldDB" id="A0A8X7Q4W9"/>
<evidence type="ECO:0000256" key="2">
    <source>
        <dbReference type="ARBA" id="ARBA00022679"/>
    </source>
</evidence>
<dbReference type="PANTHER" id="PTHR31623">
    <property type="entry name" value="F21J9.9"/>
    <property type="match status" value="1"/>
</dbReference>
<name>A0A8X7Q4W9_BRACI</name>
<keyword evidence="3" id="KW-0012">Acyltransferase</keyword>
<dbReference type="PANTHER" id="PTHR31623:SF62">
    <property type="entry name" value="BAHD ACYLTRANSFERASE"/>
    <property type="match status" value="1"/>
</dbReference>
<evidence type="ECO:0000256" key="1">
    <source>
        <dbReference type="ARBA" id="ARBA00009861"/>
    </source>
</evidence>
<proteinExistence type="inferred from homology"/>
<evidence type="ECO:0000313" key="4">
    <source>
        <dbReference type="EMBL" id="KAG2263317.1"/>
    </source>
</evidence>
<reference evidence="4 5" key="1">
    <citation type="submission" date="2020-02" db="EMBL/GenBank/DDBJ databases">
        <authorList>
            <person name="Ma Q."/>
            <person name="Huang Y."/>
            <person name="Song X."/>
            <person name="Pei D."/>
        </authorList>
    </citation>
    <scope>NUCLEOTIDE SEQUENCE [LARGE SCALE GENOMIC DNA]</scope>
    <source>
        <strain evidence="4">Sxm20200214</strain>
        <tissue evidence="4">Leaf</tissue>
    </source>
</reference>
<organism evidence="4 5">
    <name type="scientific">Brassica carinata</name>
    <name type="common">Ethiopian mustard</name>
    <name type="synonym">Abyssinian cabbage</name>
    <dbReference type="NCBI Taxonomy" id="52824"/>
    <lineage>
        <taxon>Eukaryota</taxon>
        <taxon>Viridiplantae</taxon>
        <taxon>Streptophyta</taxon>
        <taxon>Embryophyta</taxon>
        <taxon>Tracheophyta</taxon>
        <taxon>Spermatophyta</taxon>
        <taxon>Magnoliopsida</taxon>
        <taxon>eudicotyledons</taxon>
        <taxon>Gunneridae</taxon>
        <taxon>Pentapetalae</taxon>
        <taxon>rosids</taxon>
        <taxon>malvids</taxon>
        <taxon>Brassicales</taxon>
        <taxon>Brassicaceae</taxon>
        <taxon>Brassiceae</taxon>
        <taxon>Brassica</taxon>
    </lineage>
</organism>
<protein>
    <recommendedName>
        <fullName evidence="6">BAHD acyltransferase</fullName>
    </recommendedName>
</protein>
<evidence type="ECO:0000313" key="5">
    <source>
        <dbReference type="Proteomes" id="UP000886595"/>
    </source>
</evidence>
<evidence type="ECO:0008006" key="6">
    <source>
        <dbReference type="Google" id="ProtNLM"/>
    </source>
</evidence>
<comment type="caution">
    <text evidence="4">The sequence shown here is derived from an EMBL/GenBank/DDBJ whole genome shotgun (WGS) entry which is preliminary data.</text>
</comment>
<dbReference type="OrthoDB" id="1094546at2759"/>
<dbReference type="Pfam" id="PF02458">
    <property type="entry name" value="Transferase"/>
    <property type="match status" value="1"/>
</dbReference>
<dbReference type="Gene3D" id="3.30.559.10">
    <property type="entry name" value="Chloramphenicol acetyltransferase-like domain"/>
    <property type="match status" value="2"/>
</dbReference>
<gene>
    <name evidence="4" type="ORF">Bca52824_070396</name>
</gene>
<dbReference type="Proteomes" id="UP000886595">
    <property type="component" value="Unassembled WGS sequence"/>
</dbReference>
<sequence>MELKLEVTGREVIKPSSPAPHDRLQLSLFDLSCPPIYVATTFFFKSISTRESPEIISGRLKTSLSETLSRFSPLAGRLEGISICCNDEGVIFTEARTDLLLSDFLRNLDTDSLAEFLPEVEQGESAGTWPLLRVMVSFFGSGSGAAVTVGISHHICDAASLLTFVRAWAATEKGSTETSTVPQFAGTTIYPPPYTSYQSPSLDDIYELRGKCVTKRLLFTSSKIAELKLKSATQSVPLPTRVEAIASLIWRCAAKASRSNSVSPKSTLMTQAMDLRLRIPTTVLPQNAMGNLQSAFFLKKEAESQLEIGEIVAEFRKTKEGVNEMIKENLQGYDDDDDTTTITTTTTKLGQNLLTALGSFMSEYLRPDIDLYTMSSWCRKPFYEVDFGWGNPVWMGPASHTIYDNIVFVVLMDSKDGEDVEAWVGIPKQDMTTFLCDEELVAYAILNPPVLI</sequence>
<dbReference type="GO" id="GO:0016746">
    <property type="term" value="F:acyltransferase activity"/>
    <property type="evidence" value="ECO:0007669"/>
    <property type="project" value="UniProtKB-KW"/>
</dbReference>
<keyword evidence="2" id="KW-0808">Transferase</keyword>